<keyword evidence="10 13" id="KW-0413">Isomerase</keyword>
<keyword evidence="2 13" id="KW-0547">Nucleotide-binding</keyword>
<dbReference type="EMBL" id="FQUF01000026">
    <property type="protein sequence ID" value="SHF01106.1"/>
    <property type="molecule type" value="Genomic_DNA"/>
</dbReference>
<dbReference type="InterPro" id="IPR014152">
    <property type="entry name" value="AddA"/>
</dbReference>
<evidence type="ECO:0000256" key="5">
    <source>
        <dbReference type="ARBA" id="ARBA00022806"/>
    </source>
</evidence>
<keyword evidence="18" id="KW-1185">Reference proteome</keyword>
<evidence type="ECO:0000256" key="6">
    <source>
        <dbReference type="ARBA" id="ARBA00022839"/>
    </source>
</evidence>
<reference evidence="17 18" key="1">
    <citation type="submission" date="2016-11" db="EMBL/GenBank/DDBJ databases">
        <authorList>
            <person name="Jaros S."/>
            <person name="Januszkiewicz K."/>
            <person name="Wedrychowicz H."/>
        </authorList>
    </citation>
    <scope>NUCLEOTIDE SEQUENCE [LARGE SCALE GENOMIC DNA]</scope>
    <source>
        <strain evidence="17 18">DSM 15692</strain>
    </source>
</reference>
<accession>A0A1M4Y649</accession>
<evidence type="ECO:0000256" key="7">
    <source>
        <dbReference type="ARBA" id="ARBA00022840"/>
    </source>
</evidence>
<dbReference type="InterPro" id="IPR011335">
    <property type="entry name" value="Restrct_endonuc-II-like"/>
</dbReference>
<evidence type="ECO:0000256" key="4">
    <source>
        <dbReference type="ARBA" id="ARBA00022801"/>
    </source>
</evidence>
<dbReference type="GO" id="GO:0005524">
    <property type="term" value="F:ATP binding"/>
    <property type="evidence" value="ECO:0007669"/>
    <property type="project" value="UniProtKB-UniRule"/>
</dbReference>
<dbReference type="EC" id="5.6.2.4" evidence="13"/>
<dbReference type="InterPro" id="IPR014017">
    <property type="entry name" value="DNA_helicase_UvrD-like_C"/>
</dbReference>
<comment type="subunit">
    <text evidence="13">Heterodimer of AddA and AddB/RexB.</text>
</comment>
<dbReference type="AlphaFoldDB" id="A0A1M4Y649"/>
<dbReference type="PROSITE" id="PS51198">
    <property type="entry name" value="UVRD_HELICASE_ATP_BIND"/>
    <property type="match status" value="1"/>
</dbReference>
<comment type="cofactor">
    <cofactor evidence="13">
        <name>Mg(2+)</name>
        <dbReference type="ChEBI" id="CHEBI:18420"/>
    </cofactor>
</comment>
<dbReference type="Gene3D" id="1.10.274.50">
    <property type="match status" value="1"/>
</dbReference>
<evidence type="ECO:0000256" key="8">
    <source>
        <dbReference type="ARBA" id="ARBA00023125"/>
    </source>
</evidence>
<keyword evidence="5 13" id="KW-0347">Helicase</keyword>
<dbReference type="Pfam" id="PF12705">
    <property type="entry name" value="PDDEXK_1"/>
    <property type="match status" value="1"/>
</dbReference>
<dbReference type="Pfam" id="PF13361">
    <property type="entry name" value="UvrD_C"/>
    <property type="match status" value="1"/>
</dbReference>
<evidence type="ECO:0000313" key="18">
    <source>
        <dbReference type="Proteomes" id="UP000184128"/>
    </source>
</evidence>
<keyword evidence="4 13" id="KW-0378">Hydrolase</keyword>
<dbReference type="PANTHER" id="PTHR11070:SF48">
    <property type="entry name" value="ATP-DEPENDENT HELICASE_NUCLEASE SUBUNIT A"/>
    <property type="match status" value="1"/>
</dbReference>
<evidence type="ECO:0000256" key="9">
    <source>
        <dbReference type="ARBA" id="ARBA00023204"/>
    </source>
</evidence>
<dbReference type="OrthoDB" id="9810135at2"/>
<evidence type="ECO:0000256" key="10">
    <source>
        <dbReference type="ARBA" id="ARBA00023235"/>
    </source>
</evidence>
<dbReference type="HAMAP" id="MF_01451">
    <property type="entry name" value="AddA"/>
    <property type="match status" value="1"/>
</dbReference>
<dbReference type="Pfam" id="PF00580">
    <property type="entry name" value="UvrD-helicase"/>
    <property type="match status" value="2"/>
</dbReference>
<dbReference type="GO" id="GO:0003690">
    <property type="term" value="F:double-stranded DNA binding"/>
    <property type="evidence" value="ECO:0007669"/>
    <property type="project" value="UniProtKB-UniRule"/>
</dbReference>
<dbReference type="GO" id="GO:0005829">
    <property type="term" value="C:cytosol"/>
    <property type="evidence" value="ECO:0007669"/>
    <property type="project" value="TreeGrafter"/>
</dbReference>
<feature type="domain" description="UvrD-like helicase C-terminal" evidence="16">
    <location>
        <begin position="512"/>
        <end position="817"/>
    </location>
</feature>
<keyword evidence="8 13" id="KW-0238">DNA-binding</keyword>
<evidence type="ECO:0000256" key="11">
    <source>
        <dbReference type="ARBA" id="ARBA00034617"/>
    </source>
</evidence>
<dbReference type="GO" id="GO:0000724">
    <property type="term" value="P:double-strand break repair via homologous recombination"/>
    <property type="evidence" value="ECO:0007669"/>
    <property type="project" value="UniProtKB-UniRule"/>
</dbReference>
<dbReference type="GO" id="GO:0043138">
    <property type="term" value="F:3'-5' DNA helicase activity"/>
    <property type="evidence" value="ECO:0007669"/>
    <property type="project" value="UniProtKB-UniRule"/>
</dbReference>
<evidence type="ECO:0000256" key="14">
    <source>
        <dbReference type="PROSITE-ProRule" id="PRU00560"/>
    </source>
</evidence>
<dbReference type="InterPro" id="IPR038726">
    <property type="entry name" value="PDDEXK_AddAB-type"/>
</dbReference>
<feature type="domain" description="UvrD-like helicase ATP-binding" evidence="15">
    <location>
        <begin position="11"/>
        <end position="485"/>
    </location>
</feature>
<evidence type="ECO:0000259" key="15">
    <source>
        <dbReference type="PROSITE" id="PS51198"/>
    </source>
</evidence>
<keyword evidence="3 13" id="KW-0227">DNA damage</keyword>
<dbReference type="InterPro" id="IPR027417">
    <property type="entry name" value="P-loop_NTPase"/>
</dbReference>
<dbReference type="GO" id="GO:0008408">
    <property type="term" value="F:3'-5' exonuclease activity"/>
    <property type="evidence" value="ECO:0007669"/>
    <property type="project" value="UniProtKB-UniRule"/>
</dbReference>
<evidence type="ECO:0000256" key="2">
    <source>
        <dbReference type="ARBA" id="ARBA00022741"/>
    </source>
</evidence>
<evidence type="ECO:0000256" key="13">
    <source>
        <dbReference type="HAMAP-Rule" id="MF_01451"/>
    </source>
</evidence>
<gene>
    <name evidence="13" type="primary">addA</name>
    <name evidence="17" type="ORF">SAMN02745249_01615</name>
</gene>
<dbReference type="PROSITE" id="PS51217">
    <property type="entry name" value="UVRD_HELICASE_CTER"/>
    <property type="match status" value="1"/>
</dbReference>
<evidence type="ECO:0000256" key="1">
    <source>
        <dbReference type="ARBA" id="ARBA00022722"/>
    </source>
</evidence>
<keyword evidence="7 13" id="KW-0067">ATP-binding</keyword>
<keyword evidence="9 13" id="KW-0234">DNA repair</keyword>
<dbReference type="SUPFAM" id="SSF52540">
    <property type="entry name" value="P-loop containing nucleoside triphosphate hydrolases"/>
    <property type="match status" value="1"/>
</dbReference>
<dbReference type="NCBIfam" id="TIGR02785">
    <property type="entry name" value="addA_Gpos"/>
    <property type="match status" value="1"/>
</dbReference>
<dbReference type="GO" id="GO:0033202">
    <property type="term" value="C:DNA helicase complex"/>
    <property type="evidence" value="ECO:0007669"/>
    <property type="project" value="TreeGrafter"/>
</dbReference>
<organism evidence="17 18">
    <name type="scientific">Atopostipes suicloacalis DSM 15692</name>
    <dbReference type="NCBI Taxonomy" id="1121025"/>
    <lineage>
        <taxon>Bacteria</taxon>
        <taxon>Bacillati</taxon>
        <taxon>Bacillota</taxon>
        <taxon>Bacilli</taxon>
        <taxon>Lactobacillales</taxon>
        <taxon>Carnobacteriaceae</taxon>
        <taxon>Atopostipes</taxon>
    </lineage>
</organism>
<dbReference type="RefSeq" id="WP_073298348.1">
    <property type="nucleotide sequence ID" value="NZ_FQUF01000026.1"/>
</dbReference>
<sequence>MADLPMKTKDSLFTDQQWEAIHTTGTNLLISASAGSGKTMVLVNRIIEHIKKGMSIDELLVVTFTNAAAKEMKQRVQSTIQKEINSDPDPQTRHHLVQQIPKLGHADISTLHSFCLQVIERYYYLIDFDPVFRQLTDDTEIELIKEEVWEELLENLYEKREDSFIQFMETYSGSRNDDQVTEMVFQLHDFSRAHEEPTHWLNSLTNLYDIPTEKLEEADIYQKYLKEQFIEEIDYFIQLIDQALELTNHEESLEKQIKIFEEDRSHYVKLKSLIEHDHLNEIYQLINVGFKFSRLTAPRKKTTPEEVMEIYREEIKPLRDEAKEAYTKFKANFALSPDKQVEIIQATKIHVEVLADMTNQFSKNYQQYKRERKLVDFNDLEHLTLQILKNDEEGKISEASRYYQNKFKEVLVDEYQDINALQEAILLSLSHSKDTTGNYFMVGDVKQSIYGFRLADPSLFLSKYKEYAEGNSGKRIILAENFRSRKSILSFTNYIFTQLMDIEVGNLDYDKNAELVYGNSDFIEDEKYATELLIYEKENNEKENEQSINEENEISNELDITTKTTGEILMVATRIKELIQEKFEIYDKEEKQMRPLEYRDIVLLTPTKKNNVEIQEIFQEVAIPSIINETPNFFQTTEVTIMMSLLKIIDNPQQDIPFVAILRSPIVGLDEIDLTYIRLQDKQVNFYEATLAYAEASFEDPKNIHLQKKIQAFLRNLNRWREYARKHRVVELIRLLYKETDYLQYVGGLSGGKQRRANLEALYERAASYENTSFKGLYRFIRFIDKMQEKDKDLVEPISILSEQNAVRVMTIHASKGLEFPVVFLMDMSKRFNASDWTGTYIFDRKLGVGLEYKNPENFVKASTLVSEAIKTVKKQNGYAEQMRLLYVALTRAEQKLFLVGSMESKDKAFDLWNKGNSRIDHLLSARLRLQTNNFMDWIGLAIARHQLVENEVSSLQKNKQIKNYPVQFSCHFYSDEHIMEELQELNVNEEPAWVSELTDNKMQLSINKETEHVIDQAMAIIEHDYPYQLSTITTNYQSVSEVKQLFEEPNNEKLAKIDWTDEPRINRYTTNLLERPKFLQEETSPKSAEIGQATHFLLQNIDFSQKITKESLEVAIQQMVEEGVMREEVAHGIDTEKIDQYFQTSFGQEIIKHQADLEKEVLFSLMMEARDVFTGMETVADPILIHGIIDGYFKRGDGLVLFDYKTDHVAHLGLQAEEELVRRYRGQLILYKQALESITHLPVVETNIISLDLTKTISINP</sequence>
<feature type="binding site" evidence="14">
    <location>
        <begin position="32"/>
        <end position="39"/>
    </location>
    <ligand>
        <name>ATP</name>
        <dbReference type="ChEBI" id="CHEBI:30616"/>
    </ligand>
</feature>
<comment type="function">
    <text evidence="13">The heterodimer acts as both an ATP-dependent DNA helicase and an ATP-dependent, dual-direction single-stranded exonuclease. Recognizes the chi site generating a DNA molecule suitable for the initiation of homologous recombination. The AddA nuclease domain is required for chi fragment generation; this subunit has the helicase and 3' -&gt; 5' nuclease activities.</text>
</comment>
<dbReference type="PANTHER" id="PTHR11070">
    <property type="entry name" value="UVRD / RECB / PCRA DNA HELICASE FAMILY MEMBER"/>
    <property type="match status" value="1"/>
</dbReference>
<dbReference type="Gene3D" id="3.40.50.300">
    <property type="entry name" value="P-loop containing nucleotide triphosphate hydrolases"/>
    <property type="match status" value="4"/>
</dbReference>
<dbReference type="EC" id="3.1.-.-" evidence="13"/>
<keyword evidence="6 13" id="KW-0269">Exonuclease</keyword>
<comment type="catalytic activity">
    <reaction evidence="11 13">
        <text>Couples ATP hydrolysis with the unwinding of duplex DNA by translocating in the 3'-5' direction.</text>
        <dbReference type="EC" id="5.6.2.4"/>
    </reaction>
</comment>
<dbReference type="Gene3D" id="3.90.320.10">
    <property type="match status" value="1"/>
</dbReference>
<proteinExistence type="inferred from homology"/>
<dbReference type="Proteomes" id="UP000184128">
    <property type="component" value="Unassembled WGS sequence"/>
</dbReference>
<dbReference type="InterPro" id="IPR014016">
    <property type="entry name" value="UvrD-like_ATP-bd"/>
</dbReference>
<dbReference type="GO" id="GO:0016887">
    <property type="term" value="F:ATP hydrolysis activity"/>
    <property type="evidence" value="ECO:0007669"/>
    <property type="project" value="RHEA"/>
</dbReference>
<dbReference type="CDD" id="cd17932">
    <property type="entry name" value="DEXQc_UvrD"/>
    <property type="match status" value="1"/>
</dbReference>
<dbReference type="SUPFAM" id="SSF52980">
    <property type="entry name" value="Restriction endonuclease-like"/>
    <property type="match status" value="1"/>
</dbReference>
<name>A0A1M4Y649_9LACT</name>
<evidence type="ECO:0000256" key="3">
    <source>
        <dbReference type="ARBA" id="ARBA00022763"/>
    </source>
</evidence>
<dbReference type="STRING" id="1121025.SAMN02745249_01615"/>
<protein>
    <recommendedName>
        <fullName evidence="13">ATP-dependent helicase/nuclease subunit A</fullName>
        <ecNumber evidence="13">3.1.-.-</ecNumber>
        <ecNumber evidence="13">5.6.2.4</ecNumber>
    </recommendedName>
    <alternativeName>
        <fullName evidence="13">ATP-dependent helicase/nuclease AddA</fullName>
    </alternativeName>
    <alternativeName>
        <fullName evidence="13">DNA 3'-5' helicase AddA</fullName>
    </alternativeName>
</protein>
<dbReference type="InterPro" id="IPR011604">
    <property type="entry name" value="PDDEXK-like_dom_sf"/>
</dbReference>
<evidence type="ECO:0000313" key="17">
    <source>
        <dbReference type="EMBL" id="SHF01106.1"/>
    </source>
</evidence>
<evidence type="ECO:0000259" key="16">
    <source>
        <dbReference type="PROSITE" id="PS51217"/>
    </source>
</evidence>
<evidence type="ECO:0000256" key="12">
    <source>
        <dbReference type="ARBA" id="ARBA00048988"/>
    </source>
</evidence>
<keyword evidence="1 13" id="KW-0540">Nuclease</keyword>
<comment type="catalytic activity">
    <reaction evidence="12 13">
        <text>ATP + H2O = ADP + phosphate + H(+)</text>
        <dbReference type="Rhea" id="RHEA:13065"/>
        <dbReference type="ChEBI" id="CHEBI:15377"/>
        <dbReference type="ChEBI" id="CHEBI:15378"/>
        <dbReference type="ChEBI" id="CHEBI:30616"/>
        <dbReference type="ChEBI" id="CHEBI:43474"/>
        <dbReference type="ChEBI" id="CHEBI:456216"/>
        <dbReference type="EC" id="5.6.2.4"/>
    </reaction>
</comment>
<comment type="similarity">
    <text evidence="13">Belongs to the helicase family. AddA subfamily.</text>
</comment>
<dbReference type="InterPro" id="IPR000212">
    <property type="entry name" value="DNA_helicase_UvrD/REP"/>
</dbReference>